<name>A0ABV0KN79_9CYAN</name>
<dbReference type="InterPro" id="IPR009597">
    <property type="entry name" value="DUF1206"/>
</dbReference>
<reference evidence="3 4" key="1">
    <citation type="submission" date="2022-04" db="EMBL/GenBank/DDBJ databases">
        <title>Positive selection, recombination, and allopatry shape intraspecific diversity of widespread and dominant cyanobacteria.</title>
        <authorList>
            <person name="Wei J."/>
            <person name="Shu W."/>
            <person name="Hu C."/>
        </authorList>
    </citation>
    <scope>NUCLEOTIDE SEQUENCE [LARGE SCALE GENOMIC DNA]</scope>
    <source>
        <strain evidence="3 4">AS-A4</strain>
    </source>
</reference>
<keyword evidence="1" id="KW-0472">Membrane</keyword>
<protein>
    <submittedName>
        <fullName evidence="3">DUF1206 domain-containing protein</fullName>
    </submittedName>
</protein>
<gene>
    <name evidence="3" type="ORF">NDI38_19940</name>
</gene>
<evidence type="ECO:0000256" key="1">
    <source>
        <dbReference type="SAM" id="Phobius"/>
    </source>
</evidence>
<feature type="transmembrane region" description="Helical" evidence="1">
    <location>
        <begin position="37"/>
        <end position="55"/>
    </location>
</feature>
<feature type="transmembrane region" description="Helical" evidence="1">
    <location>
        <begin position="157"/>
        <end position="179"/>
    </location>
</feature>
<feature type="domain" description="DUF1206" evidence="2">
    <location>
        <begin position="115"/>
        <end position="183"/>
    </location>
</feature>
<keyword evidence="4" id="KW-1185">Reference proteome</keyword>
<proteinExistence type="predicted"/>
<keyword evidence="1" id="KW-1133">Transmembrane helix</keyword>
<feature type="transmembrane region" description="Helical" evidence="1">
    <location>
        <begin position="252"/>
        <end position="273"/>
    </location>
</feature>
<feature type="transmembrane region" description="Helical" evidence="1">
    <location>
        <begin position="114"/>
        <end position="137"/>
    </location>
</feature>
<evidence type="ECO:0000313" key="3">
    <source>
        <dbReference type="EMBL" id="MEP1060708.1"/>
    </source>
</evidence>
<keyword evidence="1" id="KW-0812">Transmembrane</keyword>
<dbReference type="EMBL" id="JAMPLM010000021">
    <property type="protein sequence ID" value="MEP1060708.1"/>
    <property type="molecule type" value="Genomic_DNA"/>
</dbReference>
<feature type="domain" description="DUF1206" evidence="2">
    <location>
        <begin position="31"/>
        <end position="97"/>
    </location>
</feature>
<dbReference type="Proteomes" id="UP001476950">
    <property type="component" value="Unassembled WGS sequence"/>
</dbReference>
<organism evidence="3 4">
    <name type="scientific">Stenomitos frigidus AS-A4</name>
    <dbReference type="NCBI Taxonomy" id="2933935"/>
    <lineage>
        <taxon>Bacteria</taxon>
        <taxon>Bacillati</taxon>
        <taxon>Cyanobacteriota</taxon>
        <taxon>Cyanophyceae</taxon>
        <taxon>Leptolyngbyales</taxon>
        <taxon>Leptolyngbyaceae</taxon>
        <taxon>Stenomitos</taxon>
    </lineage>
</organism>
<evidence type="ECO:0000313" key="4">
    <source>
        <dbReference type="Proteomes" id="UP001476950"/>
    </source>
</evidence>
<feature type="domain" description="DUF1206" evidence="2">
    <location>
        <begin position="209"/>
        <end position="278"/>
    </location>
</feature>
<feature type="transmembrane region" description="Helical" evidence="1">
    <location>
        <begin position="75"/>
        <end position="93"/>
    </location>
</feature>
<dbReference type="Pfam" id="PF06724">
    <property type="entry name" value="DUF1206"/>
    <property type="match status" value="3"/>
</dbReference>
<evidence type="ECO:0000259" key="2">
    <source>
        <dbReference type="Pfam" id="PF06724"/>
    </source>
</evidence>
<feature type="transmembrane region" description="Helical" evidence="1">
    <location>
        <begin position="205"/>
        <end position="230"/>
    </location>
</feature>
<accession>A0ABV0KN79</accession>
<dbReference type="RefSeq" id="WP_190446869.1">
    <property type="nucleotide sequence ID" value="NZ_JAMPLM010000021.1"/>
</dbReference>
<comment type="caution">
    <text evidence="3">The sequence shown here is derived from an EMBL/GenBank/DDBJ whole genome shotgun (WGS) entry which is preliminary data.</text>
</comment>
<sequence length="284" mass="30594">MSRRKSSLSDLQQPARQAAAQPWVEPLARCGYAAKGVVYLVVGFLAAQAAFTTGGKTTDTSGALETILDQPFGKFLLALVAIGLIGYALWRVVQTVFDPEHAGEPMKAKQLVQRLGYAFSATAYIGLALTAVKLIMGNGKGNSNATQDWTARLIAQPWGQGLVCLAGLVVIGVGLSYLYQAYKADFQRHFQRHQMSETERKWAKWLGQFGIAARGIVFGIIGSFLVLAALHDDATEAIGLGGALAALAQQPYGAWLLGIVALGLIAYSFYSLIEARYRRIAQPQ</sequence>